<dbReference type="EMBL" id="AWSJ01000287">
    <property type="protein sequence ID" value="ERI07222.1"/>
    <property type="molecule type" value="Genomic_DNA"/>
</dbReference>
<dbReference type="HOGENOM" id="CLU_1183058_0_0_9"/>
<organism evidence="1 2">
    <name type="scientific">Aneurinibacillus aneurinilyticus ATCC 12856</name>
    <dbReference type="NCBI Taxonomy" id="649747"/>
    <lineage>
        <taxon>Bacteria</taxon>
        <taxon>Bacillati</taxon>
        <taxon>Bacillota</taxon>
        <taxon>Bacilli</taxon>
        <taxon>Bacillales</taxon>
        <taxon>Paenibacillaceae</taxon>
        <taxon>Aneurinibacillus group</taxon>
        <taxon>Aneurinibacillus</taxon>
    </lineage>
</organism>
<dbReference type="PATRIC" id="fig|649747.3.peg.4223"/>
<name>U1Y4Y9_ANEAE</name>
<sequence length="234" mass="27705">MKQLSSQWLQCPLPDNFFKQLGKAHSSEIRRAIHKAWNLPGRKLYPALRNRVEQSGMLEVVTEQTQEWDGAFRYSDEWNRYPGYKSDKAQFEREVKKGKWRIQSGMLHVDMPTWLTLASLSFAQDSEKESPNHRFLKELFQLYIRRSYIHPFIQKEKKMMLYGHAVRCDVVAHTEDKVLIGETGGVQLWKVMALLYKGYTVAVLPHWTQQKVNPFIRKRLSYAFYLFSRRQSDS</sequence>
<evidence type="ECO:0000313" key="2">
    <source>
        <dbReference type="Proteomes" id="UP000016511"/>
    </source>
</evidence>
<proteinExistence type="predicted"/>
<dbReference type="STRING" id="649747.HMPREF0083_04693"/>
<accession>U1Y4Y9</accession>
<comment type="caution">
    <text evidence="1">The sequence shown here is derived from an EMBL/GenBank/DDBJ whole genome shotgun (WGS) entry which is preliminary data.</text>
</comment>
<evidence type="ECO:0000313" key="1">
    <source>
        <dbReference type="EMBL" id="ERI07222.1"/>
    </source>
</evidence>
<dbReference type="Proteomes" id="UP000016511">
    <property type="component" value="Unassembled WGS sequence"/>
</dbReference>
<protein>
    <submittedName>
        <fullName evidence="1">Uncharacterized protein</fullName>
    </submittedName>
</protein>
<gene>
    <name evidence="1" type="ORF">HMPREF0083_04693</name>
</gene>
<keyword evidence="2" id="KW-1185">Reference proteome</keyword>
<dbReference type="AlphaFoldDB" id="U1Y4Y9"/>
<reference evidence="1 2" key="1">
    <citation type="submission" date="2013-08" db="EMBL/GenBank/DDBJ databases">
        <authorList>
            <person name="Weinstock G."/>
            <person name="Sodergren E."/>
            <person name="Wylie T."/>
            <person name="Fulton L."/>
            <person name="Fulton R."/>
            <person name="Fronick C."/>
            <person name="O'Laughlin M."/>
            <person name="Godfrey J."/>
            <person name="Miner T."/>
            <person name="Herter B."/>
            <person name="Appelbaum E."/>
            <person name="Cordes M."/>
            <person name="Lek S."/>
            <person name="Wollam A."/>
            <person name="Pepin K.H."/>
            <person name="Palsikar V.B."/>
            <person name="Mitreva M."/>
            <person name="Wilson R.K."/>
        </authorList>
    </citation>
    <scope>NUCLEOTIDE SEQUENCE [LARGE SCALE GENOMIC DNA]</scope>
    <source>
        <strain evidence="1 2">ATCC 12856</strain>
    </source>
</reference>